<feature type="transmembrane region" description="Helical" evidence="1">
    <location>
        <begin position="104"/>
        <end position="122"/>
    </location>
</feature>
<name>A0A927BRZ3_9BACL</name>
<feature type="domain" description="Transglutaminase-like" evidence="2">
    <location>
        <begin position="303"/>
        <end position="366"/>
    </location>
</feature>
<feature type="transmembrane region" description="Helical" evidence="1">
    <location>
        <begin position="44"/>
        <end position="65"/>
    </location>
</feature>
<evidence type="ECO:0000313" key="4">
    <source>
        <dbReference type="Proteomes" id="UP000621560"/>
    </source>
</evidence>
<dbReference type="SMART" id="SM00460">
    <property type="entry name" value="TGc"/>
    <property type="match status" value="1"/>
</dbReference>
<keyword evidence="1" id="KW-0812">Transmembrane</keyword>
<keyword evidence="1" id="KW-0472">Membrane</keyword>
<comment type="caution">
    <text evidence="3">The sequence shown here is derived from an EMBL/GenBank/DDBJ whole genome shotgun (WGS) entry which is preliminary data.</text>
</comment>
<protein>
    <submittedName>
        <fullName evidence="3">Transglutaminase domain-containing protein</fullName>
    </submittedName>
</protein>
<dbReference type="PANTHER" id="PTHR33490">
    <property type="entry name" value="BLR5614 PROTEIN-RELATED"/>
    <property type="match status" value="1"/>
</dbReference>
<dbReference type="Pfam" id="PF01841">
    <property type="entry name" value="Transglut_core"/>
    <property type="match status" value="1"/>
</dbReference>
<organism evidence="3 4">
    <name type="scientific">Paenibacillus sabuli</name>
    <dbReference type="NCBI Taxonomy" id="2772509"/>
    <lineage>
        <taxon>Bacteria</taxon>
        <taxon>Bacillati</taxon>
        <taxon>Bacillota</taxon>
        <taxon>Bacilli</taxon>
        <taxon>Bacillales</taxon>
        <taxon>Paenibacillaceae</taxon>
        <taxon>Paenibacillus</taxon>
    </lineage>
</organism>
<dbReference type="SUPFAM" id="SSF54001">
    <property type="entry name" value="Cysteine proteinases"/>
    <property type="match status" value="1"/>
</dbReference>
<dbReference type="Gene3D" id="3.10.620.30">
    <property type="match status" value="1"/>
</dbReference>
<dbReference type="PANTHER" id="PTHR33490:SF3">
    <property type="entry name" value="CONSERVED INTEGRAL MEMBRANE PROTEIN"/>
    <property type="match status" value="1"/>
</dbReference>
<dbReference type="EMBL" id="JACXIZ010000017">
    <property type="protein sequence ID" value="MBD2845683.1"/>
    <property type="molecule type" value="Genomic_DNA"/>
</dbReference>
<accession>A0A927BRZ3</accession>
<feature type="transmembrane region" description="Helical" evidence="1">
    <location>
        <begin position="161"/>
        <end position="184"/>
    </location>
</feature>
<sequence length="386" mass="42446">MAEWGNALTAVEPVALVVLLLLAVSLVLGFWRGASGSARRLLHFLADTLAAVVALLAAARIAVWLSPLVRQWLVNREIAPPEQELSALERAWHTLVTGLRDFELLRFGALMLVFYVAIRLFLGLFTRLLPPLDPIQSAAGSEARGRAAQVRTLAGRAAGALLGLLHGACRALIIMAVLFVYVSLAPGGPLAPEIRSSPLYRQASTTLLEPLAGGMIADRGPVLAEAVQSEFRQVLDRRYELIDYAIPEEVDAAAAQITAGLETEEAKARALYDWIGTRIAYDWDKADAYEERGEWREQTPQQTFDTRTGVCIDVARLYAVMARSAELEVRVVTGMGADGRGGYGPHAWNEVYLPDEQRWAPLDATWAESGDWFDSPEFERTHIRET</sequence>
<keyword evidence="4" id="KW-1185">Reference proteome</keyword>
<evidence type="ECO:0000259" key="2">
    <source>
        <dbReference type="SMART" id="SM00460"/>
    </source>
</evidence>
<dbReference type="AlphaFoldDB" id="A0A927BRZ3"/>
<dbReference type="RefSeq" id="WP_190917500.1">
    <property type="nucleotide sequence ID" value="NZ_JACXIZ010000017.1"/>
</dbReference>
<gene>
    <name evidence="3" type="ORF">IDH44_10825</name>
</gene>
<evidence type="ECO:0000256" key="1">
    <source>
        <dbReference type="SAM" id="Phobius"/>
    </source>
</evidence>
<reference evidence="3" key="1">
    <citation type="submission" date="2020-09" db="EMBL/GenBank/DDBJ databases">
        <title>A novel bacterium of genus Paenibacillus, isolated from South China Sea.</title>
        <authorList>
            <person name="Huang H."/>
            <person name="Mo K."/>
            <person name="Hu Y."/>
        </authorList>
    </citation>
    <scope>NUCLEOTIDE SEQUENCE</scope>
    <source>
        <strain evidence="3">IB182496</strain>
    </source>
</reference>
<dbReference type="Proteomes" id="UP000621560">
    <property type="component" value="Unassembled WGS sequence"/>
</dbReference>
<evidence type="ECO:0000313" key="3">
    <source>
        <dbReference type="EMBL" id="MBD2845683.1"/>
    </source>
</evidence>
<dbReference type="InterPro" id="IPR002931">
    <property type="entry name" value="Transglutaminase-like"/>
</dbReference>
<dbReference type="InterPro" id="IPR038765">
    <property type="entry name" value="Papain-like_cys_pep_sf"/>
</dbReference>
<proteinExistence type="predicted"/>
<feature type="transmembrane region" description="Helical" evidence="1">
    <location>
        <begin position="14"/>
        <end position="32"/>
    </location>
</feature>
<keyword evidence="1" id="KW-1133">Transmembrane helix</keyword>